<dbReference type="EMBL" id="WVIE01000003">
    <property type="protein sequence ID" value="NDJ16281.1"/>
    <property type="molecule type" value="Genomic_DNA"/>
</dbReference>
<protein>
    <submittedName>
        <fullName evidence="2">Methyltransferase domain-containing protein</fullName>
    </submittedName>
</protein>
<organism evidence="2 3">
    <name type="scientific">Myxacorys almedinensis A</name>
    <dbReference type="NCBI Taxonomy" id="2690445"/>
    <lineage>
        <taxon>Bacteria</taxon>
        <taxon>Bacillati</taxon>
        <taxon>Cyanobacteriota</taxon>
        <taxon>Cyanophyceae</taxon>
        <taxon>Leptolyngbyales</taxon>
        <taxon>Leptolyngbyaceae</taxon>
        <taxon>Myxacorys</taxon>
        <taxon>Myxacorys almedinensis</taxon>
    </lineage>
</organism>
<evidence type="ECO:0000313" key="3">
    <source>
        <dbReference type="Proteomes" id="UP000646053"/>
    </source>
</evidence>
<name>A0A8J8CIA6_9CYAN</name>
<feature type="coiled-coil region" evidence="1">
    <location>
        <begin position="226"/>
        <end position="260"/>
    </location>
</feature>
<dbReference type="Proteomes" id="UP000646053">
    <property type="component" value="Unassembled WGS sequence"/>
</dbReference>
<dbReference type="SUPFAM" id="SSF53335">
    <property type="entry name" value="S-adenosyl-L-methionine-dependent methyltransferases"/>
    <property type="match status" value="1"/>
</dbReference>
<dbReference type="RefSeq" id="WP_162421808.1">
    <property type="nucleotide sequence ID" value="NZ_WVIE01000003.1"/>
</dbReference>
<keyword evidence="2" id="KW-0808">Transferase</keyword>
<dbReference type="AlphaFoldDB" id="A0A8J8CIA6"/>
<keyword evidence="2" id="KW-0489">Methyltransferase</keyword>
<dbReference type="GO" id="GO:0032259">
    <property type="term" value="P:methylation"/>
    <property type="evidence" value="ECO:0007669"/>
    <property type="project" value="UniProtKB-KW"/>
</dbReference>
<sequence length="283" mass="32171">MFDINLAGPWTPDMYAEHLPDAIAFDETLIRTVIHACQPRTALDLGCGLGYFVQFLRAEGMEAWGVEAADMGAAFKAPGFQIQRDLSTPFDLEQKADLVICLEVVEHIPPSLEDVVFDNIVRHVGQYLLFSGATPGQQGTGHINEQPESYWFAHLVRRGLRLIPDQTIQIRLASQLPWYANNASLWEWALPQERAIGISERDSQILECRRQLHGAQQSAEVQTTLKQSLEQRIYHLEVELASAQQLAENARIEIAAMKTSKFWKVRSRWFHLKRFFGLANDDQ</sequence>
<keyword evidence="3" id="KW-1185">Reference proteome</keyword>
<evidence type="ECO:0000256" key="1">
    <source>
        <dbReference type="SAM" id="Coils"/>
    </source>
</evidence>
<reference evidence="2" key="1">
    <citation type="submission" date="2019-12" db="EMBL/GenBank/DDBJ databases">
        <title>High-Quality draft genome sequences of three cyanobacteria isolated from the limestone walls of the Old Cathedral of Coimbra.</title>
        <authorList>
            <person name="Tiago I."/>
            <person name="Soares F."/>
            <person name="Portugal A."/>
        </authorList>
    </citation>
    <scope>NUCLEOTIDE SEQUENCE</scope>
    <source>
        <strain evidence="2">A</strain>
    </source>
</reference>
<dbReference type="CDD" id="cd02440">
    <property type="entry name" value="AdoMet_MTases"/>
    <property type="match status" value="1"/>
</dbReference>
<comment type="caution">
    <text evidence="2">The sequence shown here is derived from an EMBL/GenBank/DDBJ whole genome shotgun (WGS) entry which is preliminary data.</text>
</comment>
<dbReference type="InterPro" id="IPR029063">
    <property type="entry name" value="SAM-dependent_MTases_sf"/>
</dbReference>
<proteinExistence type="predicted"/>
<keyword evidence="1" id="KW-0175">Coiled coil</keyword>
<dbReference type="Gene3D" id="3.40.50.150">
    <property type="entry name" value="Vaccinia Virus protein VP39"/>
    <property type="match status" value="1"/>
</dbReference>
<dbReference type="GO" id="GO:0008168">
    <property type="term" value="F:methyltransferase activity"/>
    <property type="evidence" value="ECO:0007669"/>
    <property type="project" value="UniProtKB-KW"/>
</dbReference>
<dbReference type="Pfam" id="PF13489">
    <property type="entry name" value="Methyltransf_23"/>
    <property type="match status" value="1"/>
</dbReference>
<accession>A0A8J8CIA6</accession>
<evidence type="ECO:0000313" key="2">
    <source>
        <dbReference type="EMBL" id="NDJ16281.1"/>
    </source>
</evidence>
<gene>
    <name evidence="2" type="ORF">GS601_03075</name>
</gene>